<protein>
    <recommendedName>
        <fullName evidence="4">DDE-1 domain-containing protein</fullName>
    </recommendedName>
</protein>
<dbReference type="EMBL" id="KV918839">
    <property type="protein sequence ID" value="OSX77415.1"/>
    <property type="molecule type" value="Genomic_DNA"/>
</dbReference>
<accession>A0A1X6P9L6</accession>
<dbReference type="OrthoDB" id="10065929at2759"/>
<evidence type="ECO:0000313" key="3">
    <source>
        <dbReference type="Proteomes" id="UP000218209"/>
    </source>
</evidence>
<gene>
    <name evidence="2" type="ORF">BU14_0150s0027</name>
</gene>
<keyword evidence="3" id="KW-1185">Reference proteome</keyword>
<reference evidence="2 3" key="1">
    <citation type="submission" date="2017-03" db="EMBL/GenBank/DDBJ databases">
        <title>WGS assembly of Porphyra umbilicalis.</title>
        <authorList>
            <person name="Brawley S.H."/>
            <person name="Blouin N.A."/>
            <person name="Ficko-Blean E."/>
            <person name="Wheeler G.L."/>
            <person name="Lohr M."/>
            <person name="Goodson H.V."/>
            <person name="Jenkins J.W."/>
            <person name="Blaby-Haas C.E."/>
            <person name="Helliwell K.E."/>
            <person name="Chan C."/>
            <person name="Marriage T."/>
            <person name="Bhattacharya D."/>
            <person name="Klein A.S."/>
            <person name="Badis Y."/>
            <person name="Brodie J."/>
            <person name="Cao Y."/>
            <person name="Collen J."/>
            <person name="Dittami S.M."/>
            <person name="Gachon C.M."/>
            <person name="Green B.R."/>
            <person name="Karpowicz S."/>
            <person name="Kim J.W."/>
            <person name="Kudahl U."/>
            <person name="Lin S."/>
            <person name="Michel G."/>
            <person name="Mittag M."/>
            <person name="Olson B.J."/>
            <person name="Pangilinan J."/>
            <person name="Peng Y."/>
            <person name="Qiu H."/>
            <person name="Shu S."/>
            <person name="Singer J.T."/>
            <person name="Smith A.G."/>
            <person name="Sprecher B.N."/>
            <person name="Wagner V."/>
            <person name="Wang W."/>
            <person name="Wang Z.-Y."/>
            <person name="Yan J."/>
            <person name="Yarish C."/>
            <person name="Zoeuner-Riek S."/>
            <person name="Zhuang Y."/>
            <person name="Zou Y."/>
            <person name="Lindquist E.A."/>
            <person name="Grimwood J."/>
            <person name="Barry K."/>
            <person name="Rokhsar D.S."/>
            <person name="Schmutz J."/>
            <person name="Stiller J.W."/>
            <person name="Grossman A.R."/>
            <person name="Prochnik S.E."/>
        </authorList>
    </citation>
    <scope>NUCLEOTIDE SEQUENCE [LARGE SCALE GENOMIC DNA]</scope>
    <source>
        <strain evidence="2">4086291</strain>
    </source>
</reference>
<dbReference type="AlphaFoldDB" id="A0A1X6P9L6"/>
<dbReference type="Proteomes" id="UP000218209">
    <property type="component" value="Unassembled WGS sequence"/>
</dbReference>
<name>A0A1X6P9L6_PORUM</name>
<evidence type="ECO:0000256" key="1">
    <source>
        <dbReference type="SAM" id="MobiDB-lite"/>
    </source>
</evidence>
<feature type="region of interest" description="Disordered" evidence="1">
    <location>
        <begin position="383"/>
        <end position="411"/>
    </location>
</feature>
<sequence length="411" mass="44747">MLEEGGTLEAALGRVAADIGVSVSALRMADHRAKKATEARNGNTKLTADQEDVLFGTCQAFSINNLPLSAAQVRQLIDREWEAQRCRASLSTRACKALADKQTGPRVLSNVKVFTQELSAFLKARHFPPSAVMNCDETRMVVRGNQLATRRVVSADAERANDAPTRTSAVASLLTFVSVDGSVFLSMYVMKSSFGEADHADVEFCLKEAPRAESGYLKRELLRCVIALVAQQWAVCSPGLPLLLFGDQCGCHLDPETISAALDGNVYLFFLSANTTHFLQPLDEAPFGTFQPHAIDATLSNTSSRNALMSAAYEAERPVFAPRVIVGEFRRVDLWPLNPKIFLDRAKASLMVSRTGKSVEERARSAVAVVTAEAQQRVAGVRRSVHTSQASVQRGARHSSIALLGQDKKRK</sequence>
<organism evidence="2 3">
    <name type="scientific">Porphyra umbilicalis</name>
    <name type="common">Purple laver</name>
    <name type="synonym">Red alga</name>
    <dbReference type="NCBI Taxonomy" id="2786"/>
    <lineage>
        <taxon>Eukaryota</taxon>
        <taxon>Rhodophyta</taxon>
        <taxon>Bangiophyceae</taxon>
        <taxon>Bangiales</taxon>
        <taxon>Bangiaceae</taxon>
        <taxon>Porphyra</taxon>
    </lineage>
</organism>
<evidence type="ECO:0008006" key="4">
    <source>
        <dbReference type="Google" id="ProtNLM"/>
    </source>
</evidence>
<proteinExistence type="predicted"/>
<evidence type="ECO:0000313" key="2">
    <source>
        <dbReference type="EMBL" id="OSX77415.1"/>
    </source>
</evidence>